<geneLocation type="plasmid" evidence="1">
    <name>pVH1</name>
</geneLocation>
<reference evidence="1" key="1">
    <citation type="submission" date="2010-07" db="EMBL/GenBank/DDBJ databases">
        <title>Gene structure and function analysis of the virulence-related plasmid pVH1 from Vibrio harveyi VIB645.</title>
        <authorList>
            <person name="Hou X."/>
            <person name="Sun J."/>
            <person name="Sun B."/>
            <person name="Liu J."/>
            <person name="Zhang X."/>
        </authorList>
    </citation>
    <scope>NUCLEOTIDE SEQUENCE</scope>
    <source>
        <strain evidence="1">VIB645</strain>
        <plasmid evidence="1">pVH1</plasmid>
    </source>
</reference>
<keyword evidence="1" id="KW-0614">Plasmid</keyword>
<dbReference type="InterPro" id="IPR019106">
    <property type="entry name" value="T4SS_TrbC"/>
</dbReference>
<evidence type="ECO:0000313" key="1">
    <source>
        <dbReference type="EMBL" id="ADQ53941.1"/>
    </source>
</evidence>
<dbReference type="AlphaFoldDB" id="E5G5L5"/>
<dbReference type="InterPro" id="IPR014113">
    <property type="entry name" value="T4SS_TrbC_subgr"/>
</dbReference>
<name>E5G5L5_VIBHA</name>
<accession>E5G5L5</accession>
<gene>
    <name evidence="1" type="primary">trbC</name>
</gene>
<dbReference type="EMBL" id="HM752262">
    <property type="protein sequence ID" value="ADQ53941.1"/>
    <property type="molecule type" value="Genomic_DNA"/>
</dbReference>
<proteinExistence type="predicted"/>
<dbReference type="Pfam" id="PF09673">
    <property type="entry name" value="TrbC_Ftype"/>
    <property type="match status" value="1"/>
</dbReference>
<organism evidence="1">
    <name type="scientific">Vibrio harveyi</name>
    <name type="common">Beneckea harveyi</name>
    <dbReference type="NCBI Taxonomy" id="669"/>
    <lineage>
        <taxon>Bacteria</taxon>
        <taxon>Pseudomonadati</taxon>
        <taxon>Pseudomonadota</taxon>
        <taxon>Gammaproteobacteria</taxon>
        <taxon>Vibrionales</taxon>
        <taxon>Vibrionaceae</taxon>
        <taxon>Vibrio</taxon>
    </lineage>
</organism>
<dbReference type="NCBIfam" id="TIGR02742">
    <property type="entry name" value="TrbC_Ftype"/>
    <property type="match status" value="1"/>
</dbReference>
<protein>
    <submittedName>
        <fullName evidence="1">Putative conjugative transfer protein</fullName>
    </submittedName>
</protein>
<sequence length="167" mass="18138">MGWMMAVTLPTGAISAIQNDGLNGLLLSPDFHGLAIRASFLTALPSCFSPLSYCFHPSSFGALIRGVLPEGFPATAKRIESLIRSPNQAPIQSGFSISPDWFKQFDITKVPAFVSVKSGRCLPEQPCSNADYDILYGNISLYQALDYLATGDAQQNIHPLLHTLYSQ</sequence>